<comment type="subcellular location">
    <subcellularLocation>
        <location evidence="1">Endomembrane system</location>
    </subcellularLocation>
</comment>
<dbReference type="GeneID" id="7201294"/>
<dbReference type="FunFam" id="3.30.450.60:FF:000010">
    <property type="entry name" value="AP complex subunit sigma"/>
    <property type="match status" value="1"/>
</dbReference>
<reference evidence="8 9" key="1">
    <citation type="journal article" date="2008" name="Nature">
        <title>The Phaeodactylum genome reveals the evolutionary history of diatom genomes.</title>
        <authorList>
            <person name="Bowler C."/>
            <person name="Allen A.E."/>
            <person name="Badger J.H."/>
            <person name="Grimwood J."/>
            <person name="Jabbari K."/>
            <person name="Kuo A."/>
            <person name="Maheswari U."/>
            <person name="Martens C."/>
            <person name="Maumus F."/>
            <person name="Otillar R.P."/>
            <person name="Rayko E."/>
            <person name="Salamov A."/>
            <person name="Vandepoele K."/>
            <person name="Beszteri B."/>
            <person name="Gruber A."/>
            <person name="Heijde M."/>
            <person name="Katinka M."/>
            <person name="Mock T."/>
            <person name="Valentin K."/>
            <person name="Verret F."/>
            <person name="Berges J.A."/>
            <person name="Brownlee C."/>
            <person name="Cadoret J.P."/>
            <person name="Chiovitti A."/>
            <person name="Choi C.J."/>
            <person name="Coesel S."/>
            <person name="De Martino A."/>
            <person name="Detter J.C."/>
            <person name="Durkin C."/>
            <person name="Falciatore A."/>
            <person name="Fournet J."/>
            <person name="Haruta M."/>
            <person name="Huysman M.J."/>
            <person name="Jenkins B.D."/>
            <person name="Jiroutova K."/>
            <person name="Jorgensen R.E."/>
            <person name="Joubert Y."/>
            <person name="Kaplan A."/>
            <person name="Kroger N."/>
            <person name="Kroth P.G."/>
            <person name="La Roche J."/>
            <person name="Lindquist E."/>
            <person name="Lommer M."/>
            <person name="Martin-Jezequel V."/>
            <person name="Lopez P.J."/>
            <person name="Lucas S."/>
            <person name="Mangogna M."/>
            <person name="McGinnis K."/>
            <person name="Medlin L.K."/>
            <person name="Montsant A."/>
            <person name="Oudot-Le Secq M.P."/>
            <person name="Napoli C."/>
            <person name="Obornik M."/>
            <person name="Parker M.S."/>
            <person name="Petit J.L."/>
            <person name="Porcel B.M."/>
            <person name="Poulsen N."/>
            <person name="Robison M."/>
            <person name="Rychlewski L."/>
            <person name="Rynearson T.A."/>
            <person name="Schmutz J."/>
            <person name="Shapiro H."/>
            <person name="Siaut M."/>
            <person name="Stanley M."/>
            <person name="Sussman M.R."/>
            <person name="Taylor A.R."/>
            <person name="Vardi A."/>
            <person name="von Dassow P."/>
            <person name="Vyverman W."/>
            <person name="Willis A."/>
            <person name="Wyrwicz L.S."/>
            <person name="Rokhsar D.S."/>
            <person name="Weissenbach J."/>
            <person name="Armbrust E.V."/>
            <person name="Green B.R."/>
            <person name="Van de Peer Y."/>
            <person name="Grigoriev I.V."/>
        </authorList>
    </citation>
    <scope>NUCLEOTIDE SEQUENCE [LARGE SCALE GENOMIC DNA]</scope>
    <source>
        <strain evidence="8 9">CCAP 1055/1</strain>
    </source>
</reference>
<dbReference type="InParanoid" id="B7G0I7"/>
<gene>
    <name evidence="8" type="primary">AP1sigma</name>
    <name evidence="8" type="ORF">PHATRDRAFT_36149</name>
</gene>
<keyword evidence="9" id="KW-1185">Reference proteome</keyword>
<keyword evidence="5" id="KW-0472">Membrane</keyword>
<protein>
    <recommendedName>
        <fullName evidence="7">AP complex mu/sigma subunit domain-containing protein</fullName>
    </recommendedName>
</protein>
<dbReference type="PANTHER" id="PTHR11753">
    <property type="entry name" value="ADAPTOR COMPLEXES SMALL SUBUNIT FAMILY"/>
    <property type="match status" value="1"/>
</dbReference>
<reference evidence="9" key="2">
    <citation type="submission" date="2008-08" db="EMBL/GenBank/DDBJ databases">
        <authorList>
            <consortium name="Diatom Consortium"/>
            <person name="Grigoriev I."/>
            <person name="Grimwood J."/>
            <person name="Kuo A."/>
            <person name="Otillar R.P."/>
            <person name="Salamov A."/>
            <person name="Detter J.C."/>
            <person name="Lindquist E."/>
            <person name="Shapiro H."/>
            <person name="Lucas S."/>
            <person name="Glavina del Rio T."/>
            <person name="Pitluck S."/>
            <person name="Rokhsar D."/>
            <person name="Bowler C."/>
        </authorList>
    </citation>
    <scope>GENOME REANNOTATION</scope>
    <source>
        <strain evidence="9">CCAP 1055/1</strain>
    </source>
</reference>
<dbReference type="EMBL" id="CM000612">
    <property type="protein sequence ID" value="EEC48093.1"/>
    <property type="molecule type" value="Genomic_DNA"/>
</dbReference>
<dbReference type="SUPFAM" id="SSF64356">
    <property type="entry name" value="SNARE-like"/>
    <property type="match status" value="1"/>
</dbReference>
<evidence type="ECO:0000256" key="1">
    <source>
        <dbReference type="ARBA" id="ARBA00004308"/>
    </source>
</evidence>
<dbReference type="HOGENOM" id="CLU_061221_1_3_1"/>
<evidence type="ECO:0000256" key="5">
    <source>
        <dbReference type="ARBA" id="ARBA00023136"/>
    </source>
</evidence>
<evidence type="ECO:0000256" key="4">
    <source>
        <dbReference type="ARBA" id="ARBA00022927"/>
    </source>
</evidence>
<dbReference type="PaxDb" id="2850-Phatr36149"/>
<evidence type="ECO:0000313" key="8">
    <source>
        <dbReference type="EMBL" id="EEC48093.1"/>
    </source>
</evidence>
<keyword evidence="4" id="KW-0653">Protein transport</keyword>
<dbReference type="Pfam" id="PF01217">
    <property type="entry name" value="Clat_adaptor_s"/>
    <property type="match status" value="1"/>
</dbReference>
<dbReference type="InterPro" id="IPR016635">
    <property type="entry name" value="AP_complex_ssu"/>
</dbReference>
<comment type="similarity">
    <text evidence="2">Belongs to the adaptor complexes small subunit family.</text>
</comment>
<dbReference type="RefSeq" id="XP_002180685.1">
    <property type="nucleotide sequence ID" value="XM_002180649.1"/>
</dbReference>
<proteinExistence type="inferred from homology"/>
<dbReference type="InterPro" id="IPR011012">
    <property type="entry name" value="Longin-like_dom_sf"/>
</dbReference>
<evidence type="ECO:0000313" key="9">
    <source>
        <dbReference type="Proteomes" id="UP000000759"/>
    </source>
</evidence>
<organism evidence="8 9">
    <name type="scientific">Phaeodactylum tricornutum (strain CCAP 1055/1)</name>
    <dbReference type="NCBI Taxonomy" id="556484"/>
    <lineage>
        <taxon>Eukaryota</taxon>
        <taxon>Sar</taxon>
        <taxon>Stramenopiles</taxon>
        <taxon>Ochrophyta</taxon>
        <taxon>Bacillariophyta</taxon>
        <taxon>Bacillariophyceae</taxon>
        <taxon>Bacillariophycidae</taxon>
        <taxon>Naviculales</taxon>
        <taxon>Phaeodactylaceae</taxon>
        <taxon>Phaeodactylum</taxon>
    </lineage>
</organism>
<feature type="domain" description="AP complex mu/sigma subunit" evidence="7">
    <location>
        <begin position="22"/>
        <end position="158"/>
    </location>
</feature>
<keyword evidence="3" id="KW-0813">Transport</keyword>
<dbReference type="GO" id="GO:0015031">
    <property type="term" value="P:protein transport"/>
    <property type="evidence" value="ECO:0007669"/>
    <property type="project" value="UniProtKB-KW"/>
</dbReference>
<sequence>MTTTDIAGEAVETGKAACGWDFIVLMSRQGKIRLSEFFSSYSESDKRRIVRDIQADILPRAPKMCNIIEKGTYKFVYRRYASLYFVVGVPQGLNELIVLEQIHLFVEALDGYFNSVCELDLVFSLHKSLLILFEMFIGGMLCESNKREVLKAIVEAEELVEEMTKPGEDTASQLDDGLSFQEQFQLGRTPGRRQGNSGPGRR</sequence>
<dbReference type="InterPro" id="IPR022775">
    <property type="entry name" value="AP_mu_sigma_su"/>
</dbReference>
<evidence type="ECO:0000256" key="3">
    <source>
        <dbReference type="ARBA" id="ARBA00022448"/>
    </source>
</evidence>
<dbReference type="OrthoDB" id="371463at2759"/>
<dbReference type="GO" id="GO:0012505">
    <property type="term" value="C:endomembrane system"/>
    <property type="evidence" value="ECO:0007669"/>
    <property type="project" value="UniProtKB-SubCell"/>
</dbReference>
<dbReference type="KEGG" id="pti:PHATRDRAFT_36149"/>
<dbReference type="Gene3D" id="3.30.450.60">
    <property type="match status" value="1"/>
</dbReference>
<feature type="region of interest" description="Disordered" evidence="6">
    <location>
        <begin position="183"/>
        <end position="202"/>
    </location>
</feature>
<evidence type="ECO:0000256" key="2">
    <source>
        <dbReference type="ARBA" id="ARBA00006972"/>
    </source>
</evidence>
<dbReference type="AlphaFoldDB" id="B7G0I7"/>
<evidence type="ECO:0000259" key="7">
    <source>
        <dbReference type="Pfam" id="PF01217"/>
    </source>
</evidence>
<dbReference type="GO" id="GO:0005737">
    <property type="term" value="C:cytoplasm"/>
    <property type="evidence" value="ECO:0007669"/>
    <property type="project" value="UniProtKB-ARBA"/>
</dbReference>
<dbReference type="Proteomes" id="UP000000759">
    <property type="component" value="Chromosome 9"/>
</dbReference>
<dbReference type="eggNOG" id="KOG0934">
    <property type="taxonomic scope" value="Eukaryota"/>
</dbReference>
<accession>B7G0I7</accession>
<dbReference type="STRING" id="556484.B7G0I7"/>
<evidence type="ECO:0000256" key="6">
    <source>
        <dbReference type="SAM" id="MobiDB-lite"/>
    </source>
</evidence>
<dbReference type="OMA" id="WYVATSE"/>
<name>B7G0I7_PHATC</name>